<feature type="region of interest" description="Disordered" evidence="1">
    <location>
        <begin position="49"/>
        <end position="70"/>
    </location>
</feature>
<proteinExistence type="predicted"/>
<comment type="caution">
    <text evidence="2">The sequence shown here is derived from an EMBL/GenBank/DDBJ whole genome shotgun (WGS) entry which is preliminary data.</text>
</comment>
<protein>
    <recommendedName>
        <fullName evidence="4">C2H2-type domain-containing protein</fullName>
    </recommendedName>
</protein>
<dbReference type="Proteomes" id="UP000814176">
    <property type="component" value="Unassembled WGS sequence"/>
</dbReference>
<feature type="non-terminal residue" evidence="2">
    <location>
        <position position="932"/>
    </location>
</feature>
<organism evidence="2 3">
    <name type="scientific">Rhodofomes roseus</name>
    <dbReference type="NCBI Taxonomy" id="34475"/>
    <lineage>
        <taxon>Eukaryota</taxon>
        <taxon>Fungi</taxon>
        <taxon>Dikarya</taxon>
        <taxon>Basidiomycota</taxon>
        <taxon>Agaricomycotina</taxon>
        <taxon>Agaricomycetes</taxon>
        <taxon>Polyporales</taxon>
        <taxon>Rhodofomes</taxon>
    </lineage>
</organism>
<evidence type="ECO:0000313" key="2">
    <source>
        <dbReference type="EMBL" id="KAH9834669.1"/>
    </source>
</evidence>
<feature type="compositionally biased region" description="Basic and acidic residues" evidence="1">
    <location>
        <begin position="49"/>
        <end position="62"/>
    </location>
</feature>
<evidence type="ECO:0000313" key="3">
    <source>
        <dbReference type="Proteomes" id="UP000814176"/>
    </source>
</evidence>
<dbReference type="InterPro" id="IPR041078">
    <property type="entry name" value="Plavaka"/>
</dbReference>
<evidence type="ECO:0008006" key="4">
    <source>
        <dbReference type="Google" id="ProtNLM"/>
    </source>
</evidence>
<sequence length="932" mass="106887">MAICVYCRHPFKSQSAVSRHQGQSLECREKRDERYTSLWKERQRLRRERELEADHPQRHTTVEDIPDEDHAPVYPKARYRQDFPAEKHAAQSFGESPTWFEKIRSERIRDEQVLTGDQVYGPFEDEEEWELAKWLIKNVGHNQAENFLKLPIIRNRVHPTYHNKDRLLQNVDSLPKGVDWKCELVELTGDIKNLNGEAMKETVEFWHRDPLDCIRELIGNPFFRNLIRYAPEHHFLDKNGTTRVINEMWTADWWWDLQNLLPDGATIAPIILSSDKTKLSQFRGDKSAWPVYLTIGNIAKDVRREASSHATVLVGYLPVAKLDCFTDKSRPAAKYRLFHYCMRTMLASVAQAGRTGMKMTCADRQDRSVWPIVAAYVADYPEQCLVACCMENRCPMCQVPPDRRGDHDTHPARHKGESLSLIREQDNPTNGVFDAASESRFKDLGLRPVYPPFWADLPHSNVFEWFTPDLLHQLHKGVFKDHVVKWCTSIVGEDELDARFRAMSNITGLRHFAHGISTVSQWTGHEHKEMEKVFLGLLIGRADAQVIRAVRAVLDFINLAALHSHTTETLTLLRQSLDDFHTYKHIFIELGARTQSHFNIPKLHAIEHYALMILKFGSADGFNTESPERLHIDYAKDAYRASNHKDYTAQMVTWLRRQEAVDRFARYLTWCRDGSPSTLRPAGGLDVASERTRDGTGQDEDTIEVCPLVDSPEIALQVSTAMYKFPERHRKTSLKGVTAATIMEEHHAPQFLASLTAYLRSQGSDSDSSFTPQPFDGFDLYARLATRLPLIDATGPRALKNVVRASPPVPAQGRQPAKAAHLDFALVRTGEPNEKTRGTPLQGLRVAHIRAIFTLPHHYPTRSSHPLAYVEWMTPFHRVDPDSGQYVLMPSTRQQKPYGEVITVDRIVRNCHLWPAFGRAVDRRWTTDNVSD</sequence>
<keyword evidence="3" id="KW-1185">Reference proteome</keyword>
<evidence type="ECO:0000256" key="1">
    <source>
        <dbReference type="SAM" id="MobiDB-lite"/>
    </source>
</evidence>
<accession>A0ABQ8KBY3</accession>
<dbReference type="Pfam" id="PF18759">
    <property type="entry name" value="Plavaka"/>
    <property type="match status" value="1"/>
</dbReference>
<dbReference type="RefSeq" id="XP_047777200.1">
    <property type="nucleotide sequence ID" value="XM_047919728.1"/>
</dbReference>
<dbReference type="EMBL" id="JADCUA010000015">
    <property type="protein sequence ID" value="KAH9834669.1"/>
    <property type="molecule type" value="Genomic_DNA"/>
</dbReference>
<dbReference type="GeneID" id="72000460"/>
<name>A0ABQ8KBY3_9APHY</name>
<reference evidence="2 3" key="1">
    <citation type="journal article" date="2021" name="Environ. Microbiol.">
        <title>Gene family expansions and transcriptome signatures uncover fungal adaptations to wood decay.</title>
        <authorList>
            <person name="Hage H."/>
            <person name="Miyauchi S."/>
            <person name="Viragh M."/>
            <person name="Drula E."/>
            <person name="Min B."/>
            <person name="Chaduli D."/>
            <person name="Navarro D."/>
            <person name="Favel A."/>
            <person name="Norest M."/>
            <person name="Lesage-Meessen L."/>
            <person name="Balint B."/>
            <person name="Merenyi Z."/>
            <person name="de Eugenio L."/>
            <person name="Morin E."/>
            <person name="Martinez A.T."/>
            <person name="Baldrian P."/>
            <person name="Stursova M."/>
            <person name="Martinez M.J."/>
            <person name="Novotny C."/>
            <person name="Magnuson J.K."/>
            <person name="Spatafora J.W."/>
            <person name="Maurice S."/>
            <person name="Pangilinan J."/>
            <person name="Andreopoulos W."/>
            <person name="LaButti K."/>
            <person name="Hundley H."/>
            <person name="Na H."/>
            <person name="Kuo A."/>
            <person name="Barry K."/>
            <person name="Lipzen A."/>
            <person name="Henrissat B."/>
            <person name="Riley R."/>
            <person name="Ahrendt S."/>
            <person name="Nagy L.G."/>
            <person name="Grigoriev I.V."/>
            <person name="Martin F."/>
            <person name="Rosso M.N."/>
        </authorList>
    </citation>
    <scope>NUCLEOTIDE SEQUENCE [LARGE SCALE GENOMIC DNA]</scope>
    <source>
        <strain evidence="2 3">CIRM-BRFM 1785</strain>
    </source>
</reference>
<gene>
    <name evidence="2" type="ORF">C8Q71DRAFT_678374</name>
</gene>